<feature type="chain" id="PRO_5047264661" description="Lipoprotein" evidence="1">
    <location>
        <begin position="25"/>
        <end position="100"/>
    </location>
</feature>
<gene>
    <name evidence="2" type="ORF">ACFPMG_10645</name>
</gene>
<dbReference type="PROSITE" id="PS51257">
    <property type="entry name" value="PROKAR_LIPOPROTEIN"/>
    <property type="match status" value="1"/>
</dbReference>
<organism evidence="2 3">
    <name type="scientific">Azospirillum himalayense</name>
    <dbReference type="NCBI Taxonomy" id="654847"/>
    <lineage>
        <taxon>Bacteria</taxon>
        <taxon>Pseudomonadati</taxon>
        <taxon>Pseudomonadota</taxon>
        <taxon>Alphaproteobacteria</taxon>
        <taxon>Rhodospirillales</taxon>
        <taxon>Azospirillaceae</taxon>
        <taxon>Azospirillum</taxon>
    </lineage>
</organism>
<protein>
    <recommendedName>
        <fullName evidence="4">Lipoprotein</fullName>
    </recommendedName>
</protein>
<evidence type="ECO:0000313" key="2">
    <source>
        <dbReference type="EMBL" id="MFC5355464.1"/>
    </source>
</evidence>
<name>A0ABW0G4K3_9PROT</name>
<keyword evidence="3" id="KW-1185">Reference proteome</keyword>
<accession>A0ABW0G4K3</accession>
<feature type="signal peptide" evidence="1">
    <location>
        <begin position="1"/>
        <end position="24"/>
    </location>
</feature>
<proteinExistence type="predicted"/>
<comment type="caution">
    <text evidence="2">The sequence shown here is derived from an EMBL/GenBank/DDBJ whole genome shotgun (WGS) entry which is preliminary data.</text>
</comment>
<sequence length="100" mass="10713">MRGYALIMKAGLIAAAAACFLAVACGDGTHAATERDVFNAYFYFPGSDGKQVYLGKVAGISACQSAARSYAFQANMSRSAEWSYICCREANGSSCYDKHR</sequence>
<dbReference type="Proteomes" id="UP001596166">
    <property type="component" value="Unassembled WGS sequence"/>
</dbReference>
<keyword evidence="1" id="KW-0732">Signal</keyword>
<dbReference type="EMBL" id="JBHSLC010000013">
    <property type="protein sequence ID" value="MFC5355464.1"/>
    <property type="molecule type" value="Genomic_DNA"/>
</dbReference>
<evidence type="ECO:0000313" key="3">
    <source>
        <dbReference type="Proteomes" id="UP001596166"/>
    </source>
</evidence>
<evidence type="ECO:0000256" key="1">
    <source>
        <dbReference type="SAM" id="SignalP"/>
    </source>
</evidence>
<reference evidence="3" key="1">
    <citation type="journal article" date="2019" name="Int. J. Syst. Evol. Microbiol.">
        <title>The Global Catalogue of Microorganisms (GCM) 10K type strain sequencing project: providing services to taxonomists for standard genome sequencing and annotation.</title>
        <authorList>
            <consortium name="The Broad Institute Genomics Platform"/>
            <consortium name="The Broad Institute Genome Sequencing Center for Infectious Disease"/>
            <person name="Wu L."/>
            <person name="Ma J."/>
        </authorList>
    </citation>
    <scope>NUCLEOTIDE SEQUENCE [LARGE SCALE GENOMIC DNA]</scope>
    <source>
        <strain evidence="3">CCUG 58760</strain>
    </source>
</reference>
<evidence type="ECO:0008006" key="4">
    <source>
        <dbReference type="Google" id="ProtNLM"/>
    </source>
</evidence>